<dbReference type="GO" id="GO:0000139">
    <property type="term" value="C:Golgi membrane"/>
    <property type="evidence" value="ECO:0007669"/>
    <property type="project" value="UniProtKB-SubCell"/>
</dbReference>
<evidence type="ECO:0000256" key="4">
    <source>
        <dbReference type="ARBA" id="ARBA00022968"/>
    </source>
</evidence>
<evidence type="ECO:0000256" key="1">
    <source>
        <dbReference type="ARBA" id="ARBA00004323"/>
    </source>
</evidence>
<dbReference type="Pfam" id="PF03016">
    <property type="entry name" value="Exostosin_GT47"/>
    <property type="match status" value="1"/>
</dbReference>
<keyword evidence="5" id="KW-0333">Golgi apparatus</keyword>
<proteinExistence type="inferred from homology"/>
<evidence type="ECO:0000256" key="5">
    <source>
        <dbReference type="ARBA" id="ARBA00023034"/>
    </source>
</evidence>
<accession>A0AAW2MTQ5</accession>
<feature type="domain" description="Exostosin GT47" evidence="6">
    <location>
        <begin position="122"/>
        <end position="393"/>
    </location>
</feature>
<dbReference type="InterPro" id="IPR040911">
    <property type="entry name" value="Exostosin_GT47"/>
</dbReference>
<dbReference type="InterPro" id="IPR004263">
    <property type="entry name" value="Exostosin"/>
</dbReference>
<evidence type="ECO:0000256" key="3">
    <source>
        <dbReference type="ARBA" id="ARBA00022676"/>
    </source>
</evidence>
<keyword evidence="4" id="KW-0735">Signal-anchor</keyword>
<dbReference type="GO" id="GO:0016757">
    <property type="term" value="F:glycosyltransferase activity"/>
    <property type="evidence" value="ECO:0007669"/>
    <property type="project" value="UniProtKB-KW"/>
</dbReference>
<evidence type="ECO:0000256" key="2">
    <source>
        <dbReference type="ARBA" id="ARBA00010271"/>
    </source>
</evidence>
<keyword evidence="4" id="KW-0812">Transmembrane</keyword>
<dbReference type="AlphaFoldDB" id="A0AAW2MTQ5"/>
<comment type="subcellular location">
    <subcellularLocation>
        <location evidence="1">Golgi apparatus membrane</location>
        <topology evidence="1">Single-pass type II membrane protein</topology>
    </subcellularLocation>
</comment>
<evidence type="ECO:0000259" key="6">
    <source>
        <dbReference type="Pfam" id="PF03016"/>
    </source>
</evidence>
<dbReference type="EMBL" id="JACGWJ010000021">
    <property type="protein sequence ID" value="KAL0335042.1"/>
    <property type="molecule type" value="Genomic_DNA"/>
</dbReference>
<organism evidence="7">
    <name type="scientific">Sesamum radiatum</name>
    <name type="common">Black benniseed</name>
    <dbReference type="NCBI Taxonomy" id="300843"/>
    <lineage>
        <taxon>Eukaryota</taxon>
        <taxon>Viridiplantae</taxon>
        <taxon>Streptophyta</taxon>
        <taxon>Embryophyta</taxon>
        <taxon>Tracheophyta</taxon>
        <taxon>Spermatophyta</taxon>
        <taxon>Magnoliopsida</taxon>
        <taxon>eudicotyledons</taxon>
        <taxon>Gunneridae</taxon>
        <taxon>Pentapetalae</taxon>
        <taxon>asterids</taxon>
        <taxon>lamiids</taxon>
        <taxon>Lamiales</taxon>
        <taxon>Pedaliaceae</taxon>
        <taxon>Sesamum</taxon>
    </lineage>
</organism>
<dbReference type="PANTHER" id="PTHR11062">
    <property type="entry name" value="EXOSTOSIN HEPARAN SULFATE GLYCOSYLTRANSFERASE -RELATED"/>
    <property type="match status" value="1"/>
</dbReference>
<reference evidence="7" key="2">
    <citation type="journal article" date="2024" name="Plant">
        <title>Genomic evolution and insights into agronomic trait innovations of Sesamum species.</title>
        <authorList>
            <person name="Miao H."/>
            <person name="Wang L."/>
            <person name="Qu L."/>
            <person name="Liu H."/>
            <person name="Sun Y."/>
            <person name="Le M."/>
            <person name="Wang Q."/>
            <person name="Wei S."/>
            <person name="Zheng Y."/>
            <person name="Lin W."/>
            <person name="Duan Y."/>
            <person name="Cao H."/>
            <person name="Xiong S."/>
            <person name="Wang X."/>
            <person name="Wei L."/>
            <person name="Li C."/>
            <person name="Ma Q."/>
            <person name="Ju M."/>
            <person name="Zhao R."/>
            <person name="Li G."/>
            <person name="Mu C."/>
            <person name="Tian Q."/>
            <person name="Mei H."/>
            <person name="Zhang T."/>
            <person name="Gao T."/>
            <person name="Zhang H."/>
        </authorList>
    </citation>
    <scope>NUCLEOTIDE SEQUENCE</scope>
    <source>
        <strain evidence="7">G02</strain>
    </source>
</reference>
<keyword evidence="3" id="KW-0808">Transferase</keyword>
<dbReference type="PANTHER" id="PTHR11062:SF378">
    <property type="entry name" value="EXOSTOSIN GT47 DOMAIN-CONTAINING PROTEIN"/>
    <property type="match status" value="1"/>
</dbReference>
<evidence type="ECO:0000313" key="7">
    <source>
        <dbReference type="EMBL" id="KAL0335042.1"/>
    </source>
</evidence>
<protein>
    <submittedName>
        <fullName evidence="7">Glycosyltransferase</fullName>
    </submittedName>
</protein>
<sequence>MLTNLTAKKLLLHSLFLKLSPFILEKAHLSSSIHPERETFFAFSLTIHNGEHSTFSSLNTSQTDLHRSSHHFPAASLILLSITRFMYQQFDTIIANVEVDKIDGDVYRSAEVFRMDYAEMEMKFKIYVYPDEYKDENYTNYQTISGKYASEGYFFKNIRESSFLTDDPDQAHLFFIPISCHKMHQKVSSYEEMASIVKKYVEGLIAKYPYWSRTMGADHFFVTCHDVDVRVTELVPHLVKNSIRVVCSPTYDSGFIPHKDVSLPLVLQPLKEPVGGNDLYKRTILGYWAGACNSDLRNTLVSNWEEDDELDIQNSTYYPAGGMRKLFMAKFCICPVGSRATSNRIIMAIRHGCVPVILADYFELPFNDVLDWLKFSVILSEEDVYDLKYILKEKAGEEYSRCRTVQVEFTPVKYDAFHMVLYHLWLRRNVVRY</sequence>
<gene>
    <name evidence="7" type="ORF">Sradi_4716100</name>
</gene>
<comment type="similarity">
    <text evidence="2">Belongs to the glycosyltransferase 47 family.</text>
</comment>
<reference evidence="7" key="1">
    <citation type="submission" date="2020-06" db="EMBL/GenBank/DDBJ databases">
        <authorList>
            <person name="Li T."/>
            <person name="Hu X."/>
            <person name="Zhang T."/>
            <person name="Song X."/>
            <person name="Zhang H."/>
            <person name="Dai N."/>
            <person name="Sheng W."/>
            <person name="Hou X."/>
            <person name="Wei L."/>
        </authorList>
    </citation>
    <scope>NUCLEOTIDE SEQUENCE</scope>
    <source>
        <strain evidence="7">G02</strain>
        <tissue evidence="7">Leaf</tissue>
    </source>
</reference>
<keyword evidence="3" id="KW-0328">Glycosyltransferase</keyword>
<name>A0AAW2MTQ5_SESRA</name>
<comment type="caution">
    <text evidence="7">The sequence shown here is derived from an EMBL/GenBank/DDBJ whole genome shotgun (WGS) entry which is preliminary data.</text>
</comment>